<proteinExistence type="predicted"/>
<reference evidence="2" key="1">
    <citation type="submission" date="2018-05" db="EMBL/GenBank/DDBJ databases">
        <authorList>
            <person name="Lanie J.A."/>
            <person name="Ng W.-L."/>
            <person name="Kazmierczak K.M."/>
            <person name="Andrzejewski T.M."/>
            <person name="Davidsen T.M."/>
            <person name="Wayne K.J."/>
            <person name="Tettelin H."/>
            <person name="Glass J.I."/>
            <person name="Rusch D."/>
            <person name="Podicherti R."/>
            <person name="Tsui H.-C.T."/>
            <person name="Winkler M.E."/>
        </authorList>
    </citation>
    <scope>NUCLEOTIDE SEQUENCE</scope>
</reference>
<sequence length="414" mass="45848">MKALSNKFTNVTVGLAALVCASPAVLAHHSAVAFDPDSSVEVRGKVTQFIWRSPHLSINMDVTNDDGTIVLWKIEGQSIATMVAAGFDRTVMAEGDVITARVHPMRNGEPGGLLQGLISADGVAYSMDGPETPEQQRQVIPSLTAHIPPPAGETWQEREKKTRPRELPIISEGLGAGDSASTGLAAGTLDPSNLNKERPDAFFDLTGVWQYRGEDQWRANYGSYEFKPGPIFTAKGQAFYDAYQEAAAKGERFVEPTAFCYPAGMPRMMTRYGSLMMLQYPTAIFMVSRLSNEYRVIYLDGRSRVPDNYLDRNWGGESVGHWEGDTLIVETEGFTDENHLMQAGVVTGSQLRIVERIQMLNDGNTLMTEYTFVDPEHWVGEWKHTKFRDRVLKSDVKEANCLYQDNLALPGLGN</sequence>
<accession>A0A381W8X3</accession>
<name>A0A381W8X3_9ZZZZ</name>
<evidence type="ECO:0000256" key="1">
    <source>
        <dbReference type="SAM" id="MobiDB-lite"/>
    </source>
</evidence>
<dbReference type="InterPro" id="IPR046150">
    <property type="entry name" value="DUF6152"/>
</dbReference>
<organism evidence="2">
    <name type="scientific">marine metagenome</name>
    <dbReference type="NCBI Taxonomy" id="408172"/>
    <lineage>
        <taxon>unclassified sequences</taxon>
        <taxon>metagenomes</taxon>
        <taxon>ecological metagenomes</taxon>
    </lineage>
</organism>
<evidence type="ECO:0000313" key="2">
    <source>
        <dbReference type="EMBL" id="SVA48945.1"/>
    </source>
</evidence>
<dbReference type="EMBL" id="UINC01011055">
    <property type="protein sequence ID" value="SVA48945.1"/>
    <property type="molecule type" value="Genomic_DNA"/>
</dbReference>
<dbReference type="AlphaFoldDB" id="A0A381W8X3"/>
<feature type="region of interest" description="Disordered" evidence="1">
    <location>
        <begin position="170"/>
        <end position="192"/>
    </location>
</feature>
<dbReference type="Pfam" id="PF19649">
    <property type="entry name" value="DUF6152"/>
    <property type="match status" value="1"/>
</dbReference>
<gene>
    <name evidence="2" type="ORF">METZ01_LOCUS101799</name>
</gene>
<protein>
    <submittedName>
        <fullName evidence="2">Uncharacterized protein</fullName>
    </submittedName>
</protein>